<feature type="compositionally biased region" description="Basic and acidic residues" evidence="7">
    <location>
        <begin position="353"/>
        <end position="372"/>
    </location>
</feature>
<keyword evidence="3 5" id="KW-0539">Nucleus</keyword>
<evidence type="ECO:0000259" key="8">
    <source>
        <dbReference type="PROSITE" id="PS50071"/>
    </source>
</evidence>
<evidence type="ECO:0000313" key="9">
    <source>
        <dbReference type="EMBL" id="CAK6442211.1"/>
    </source>
</evidence>
<dbReference type="PROSITE" id="PS50071">
    <property type="entry name" value="HOMEOBOX_2"/>
    <property type="match status" value="1"/>
</dbReference>
<name>A0ABN9ZZW2_PIPNA</name>
<keyword evidence="2 5" id="KW-0371">Homeobox</keyword>
<keyword evidence="10" id="KW-1185">Reference proteome</keyword>
<proteinExistence type="inferred from homology"/>
<dbReference type="Gene3D" id="1.10.10.60">
    <property type="entry name" value="Homeodomain-like"/>
    <property type="match status" value="1"/>
</dbReference>
<dbReference type="InterPro" id="IPR009057">
    <property type="entry name" value="Homeodomain-like_sf"/>
</dbReference>
<feature type="DNA-binding region" description="Homeobox" evidence="5">
    <location>
        <begin position="295"/>
        <end position="354"/>
    </location>
</feature>
<comment type="similarity">
    <text evidence="4">Belongs to the H2.0 homeobox family.</text>
</comment>
<evidence type="ECO:0000256" key="7">
    <source>
        <dbReference type="SAM" id="MobiDB-lite"/>
    </source>
</evidence>
<dbReference type="InterPro" id="IPR052497">
    <property type="entry name" value="H2.0_Homeobox_TF"/>
</dbReference>
<dbReference type="InterPro" id="IPR001356">
    <property type="entry name" value="HD"/>
</dbReference>
<evidence type="ECO:0000256" key="3">
    <source>
        <dbReference type="ARBA" id="ARBA00023242"/>
    </source>
</evidence>
<feature type="compositionally biased region" description="Pro residues" evidence="7">
    <location>
        <begin position="503"/>
        <end position="514"/>
    </location>
</feature>
<sequence length="514" mass="53449">MFAAGLAPFYASNFSLWSAAYCSSAGPGGGCAFPLDPAAAAAAAVKKPSFCIADILHVGEPGAAPEGLAGASAAALTAHLSSAHHPHASFPAAAAARSPLRPTPVVAPSEVPAGFPQRLSPLSAAYHHHHHHPQQQQQQQQPLQQQPPPPPPRAGALHPQASSSSSSSSGARGVPNPHHHSSGSAPAPSSKDLKFGIDRILSAEFDPKVKEGNTLRDLTSLLTAGRSAGLHLPGLQPSAGQLFASLDPMNEASAILSPLSSNPRNSVQHQFQDTFPGPYAVLTKDTMPQTYKRKRSWSRAVFSNLQRKGLEKRFEIQKYVTKPDRKQLAAMLGLTDAQVKVWFQNRRMKWRHSKEAQAQKDKDQEAADEEKPAAGGAAPGAAVADGEPEEEEEEEEEEERSPSRSEEGEAESDSSDSESLDMAPSDTERTEGAAAERSPHQTTVIKAPGAGALLPAVGSGGSGSFSFGGTGTAIAGSLGSSGGGLAPEMLPAPQPSLSSAPKSPEPAQPPLGVP</sequence>
<comment type="subcellular location">
    <subcellularLocation>
        <location evidence="5 6">Nucleus</location>
    </subcellularLocation>
</comment>
<dbReference type="EMBL" id="OY882877">
    <property type="protein sequence ID" value="CAK6442211.1"/>
    <property type="molecule type" value="Genomic_DNA"/>
</dbReference>
<dbReference type="PANTHER" id="PTHR46808:SF1">
    <property type="entry name" value="H2.0-LIKE HOMEOBOX PROTEIN"/>
    <property type="match status" value="1"/>
</dbReference>
<gene>
    <name evidence="9" type="ORF">MPIPNATIZW_LOCUS10517</name>
</gene>
<feature type="region of interest" description="Disordered" evidence="7">
    <location>
        <begin position="125"/>
        <end position="191"/>
    </location>
</feature>
<dbReference type="CDD" id="cd00086">
    <property type="entry name" value="homeodomain"/>
    <property type="match status" value="1"/>
</dbReference>
<organism evidence="9 10">
    <name type="scientific">Pipistrellus nathusii</name>
    <name type="common">Nathusius' pipistrelle</name>
    <dbReference type="NCBI Taxonomy" id="59473"/>
    <lineage>
        <taxon>Eukaryota</taxon>
        <taxon>Metazoa</taxon>
        <taxon>Chordata</taxon>
        <taxon>Craniata</taxon>
        <taxon>Vertebrata</taxon>
        <taxon>Euteleostomi</taxon>
        <taxon>Mammalia</taxon>
        <taxon>Eutheria</taxon>
        <taxon>Laurasiatheria</taxon>
        <taxon>Chiroptera</taxon>
        <taxon>Yangochiroptera</taxon>
        <taxon>Vespertilionidae</taxon>
        <taxon>Pipistrellus</taxon>
    </lineage>
</organism>
<dbReference type="PRINTS" id="PR00031">
    <property type="entry name" value="HTHREPRESSR"/>
</dbReference>
<dbReference type="PROSITE" id="PS00027">
    <property type="entry name" value="HOMEOBOX_1"/>
    <property type="match status" value="1"/>
</dbReference>
<feature type="region of interest" description="Disordered" evidence="7">
    <location>
        <begin position="351"/>
        <end position="447"/>
    </location>
</feature>
<feature type="compositionally biased region" description="Low complexity" evidence="7">
    <location>
        <begin position="134"/>
        <end position="144"/>
    </location>
</feature>
<evidence type="ECO:0000256" key="6">
    <source>
        <dbReference type="RuleBase" id="RU000682"/>
    </source>
</evidence>
<evidence type="ECO:0000256" key="1">
    <source>
        <dbReference type="ARBA" id="ARBA00023125"/>
    </source>
</evidence>
<feature type="domain" description="Homeobox" evidence="8">
    <location>
        <begin position="293"/>
        <end position="353"/>
    </location>
</feature>
<evidence type="ECO:0000313" key="10">
    <source>
        <dbReference type="Proteomes" id="UP001314169"/>
    </source>
</evidence>
<dbReference type="PANTHER" id="PTHR46808">
    <property type="entry name" value="H2.0-LIKE HOMEOBOX PROTEIN"/>
    <property type="match status" value="1"/>
</dbReference>
<dbReference type="Proteomes" id="UP001314169">
    <property type="component" value="Chromosome 20"/>
</dbReference>
<feature type="compositionally biased region" description="Acidic residues" evidence="7">
    <location>
        <begin position="386"/>
        <end position="399"/>
    </location>
</feature>
<dbReference type="Pfam" id="PF00046">
    <property type="entry name" value="Homeodomain"/>
    <property type="match status" value="1"/>
</dbReference>
<feature type="compositionally biased region" description="Low complexity" evidence="7">
    <location>
        <begin position="373"/>
        <end position="385"/>
    </location>
</feature>
<evidence type="ECO:0000256" key="5">
    <source>
        <dbReference type="PROSITE-ProRule" id="PRU00108"/>
    </source>
</evidence>
<evidence type="ECO:0000256" key="4">
    <source>
        <dbReference type="ARBA" id="ARBA00038504"/>
    </source>
</evidence>
<dbReference type="InterPro" id="IPR017970">
    <property type="entry name" value="Homeobox_CS"/>
</dbReference>
<protein>
    <recommendedName>
        <fullName evidence="8">Homeobox domain-containing protein</fullName>
    </recommendedName>
</protein>
<dbReference type="InterPro" id="IPR020479">
    <property type="entry name" value="HD_metazoa"/>
</dbReference>
<dbReference type="InterPro" id="IPR000047">
    <property type="entry name" value="HTH_motif"/>
</dbReference>
<keyword evidence="1 5" id="KW-0238">DNA-binding</keyword>
<evidence type="ECO:0000256" key="2">
    <source>
        <dbReference type="ARBA" id="ARBA00023155"/>
    </source>
</evidence>
<dbReference type="SUPFAM" id="SSF46689">
    <property type="entry name" value="Homeodomain-like"/>
    <property type="match status" value="1"/>
</dbReference>
<accession>A0ABN9ZZW2</accession>
<reference evidence="9" key="1">
    <citation type="submission" date="2023-12" db="EMBL/GenBank/DDBJ databases">
        <authorList>
            <person name="Brown T."/>
        </authorList>
    </citation>
    <scope>NUCLEOTIDE SEQUENCE</scope>
</reference>
<dbReference type="PRINTS" id="PR00024">
    <property type="entry name" value="HOMEOBOX"/>
</dbReference>
<feature type="region of interest" description="Disordered" evidence="7">
    <location>
        <begin position="479"/>
        <end position="514"/>
    </location>
</feature>
<feature type="compositionally biased region" description="Acidic residues" evidence="7">
    <location>
        <begin position="408"/>
        <end position="419"/>
    </location>
</feature>
<dbReference type="SMART" id="SM00389">
    <property type="entry name" value="HOX"/>
    <property type="match status" value="1"/>
</dbReference>